<dbReference type="AlphaFoldDB" id="A0A7W6NJ84"/>
<name>A0A7W6NJ84_9HYPH</name>
<dbReference type="HAMAP" id="MF_00724">
    <property type="entry name" value="FliE"/>
    <property type="match status" value="1"/>
</dbReference>
<comment type="caution">
    <text evidence="5">The sequence shown here is derived from an EMBL/GenBank/DDBJ whole genome shotgun (WGS) entry which is preliminary data.</text>
</comment>
<dbReference type="RefSeq" id="WP_183365353.1">
    <property type="nucleotide sequence ID" value="NZ_JACIEZ010000002.1"/>
</dbReference>
<evidence type="ECO:0000256" key="4">
    <source>
        <dbReference type="HAMAP-Rule" id="MF_00724"/>
    </source>
</evidence>
<evidence type="ECO:0000256" key="1">
    <source>
        <dbReference type="ARBA" id="ARBA00004117"/>
    </source>
</evidence>
<sequence>MIDALSGISGISGLGAVGKTLLETKTTATPGATPGQATGASFGEVLTEMASDAMNNIRQGEAMSFAGIQGKASTREVVDAVMQAEQSLQTAISIRDKVVSAFLDVTKMQI</sequence>
<dbReference type="Pfam" id="PF02049">
    <property type="entry name" value="FliE"/>
    <property type="match status" value="1"/>
</dbReference>
<dbReference type="PANTHER" id="PTHR34653">
    <property type="match status" value="1"/>
</dbReference>
<dbReference type="Proteomes" id="UP000528286">
    <property type="component" value="Unassembled WGS sequence"/>
</dbReference>
<keyword evidence="5" id="KW-0969">Cilium</keyword>
<gene>
    <name evidence="4" type="primary">fliE</name>
    <name evidence="5" type="ORF">GGR23_001292</name>
</gene>
<comment type="subcellular location">
    <subcellularLocation>
        <location evidence="1 4">Bacterial flagellum basal body</location>
    </subcellularLocation>
</comment>
<evidence type="ECO:0000313" key="5">
    <source>
        <dbReference type="EMBL" id="MBB4064115.1"/>
    </source>
</evidence>
<keyword evidence="5" id="KW-0966">Cell projection</keyword>
<dbReference type="PANTHER" id="PTHR34653:SF1">
    <property type="entry name" value="FLAGELLAR HOOK-BASAL BODY COMPLEX PROTEIN FLIE"/>
    <property type="match status" value="1"/>
</dbReference>
<reference evidence="5 6" key="1">
    <citation type="submission" date="2020-08" db="EMBL/GenBank/DDBJ databases">
        <title>Genomic Encyclopedia of Type Strains, Phase IV (KMG-IV): sequencing the most valuable type-strain genomes for metagenomic binning, comparative biology and taxonomic classification.</title>
        <authorList>
            <person name="Goeker M."/>
        </authorList>
    </citation>
    <scope>NUCLEOTIDE SEQUENCE [LARGE SCALE GENOMIC DNA]</scope>
    <source>
        <strain evidence="5 6">DSM 29853</strain>
    </source>
</reference>
<proteinExistence type="inferred from homology"/>
<dbReference type="GO" id="GO:0003774">
    <property type="term" value="F:cytoskeletal motor activity"/>
    <property type="evidence" value="ECO:0007669"/>
    <property type="project" value="InterPro"/>
</dbReference>
<dbReference type="InterPro" id="IPR001624">
    <property type="entry name" value="FliE"/>
</dbReference>
<protein>
    <recommendedName>
        <fullName evidence="4">Flagellar hook-basal body complex protein FliE</fullName>
    </recommendedName>
</protein>
<keyword evidence="5" id="KW-0282">Flagellum</keyword>
<keyword evidence="6" id="KW-1185">Reference proteome</keyword>
<accession>A0A7W6NJ84</accession>
<evidence type="ECO:0000313" key="6">
    <source>
        <dbReference type="Proteomes" id="UP000528286"/>
    </source>
</evidence>
<evidence type="ECO:0000256" key="3">
    <source>
        <dbReference type="ARBA" id="ARBA00023143"/>
    </source>
</evidence>
<dbReference type="GO" id="GO:0071973">
    <property type="term" value="P:bacterial-type flagellum-dependent cell motility"/>
    <property type="evidence" value="ECO:0007669"/>
    <property type="project" value="InterPro"/>
</dbReference>
<organism evidence="5 6">
    <name type="scientific">Gellertiella hungarica</name>
    <dbReference type="NCBI Taxonomy" id="1572859"/>
    <lineage>
        <taxon>Bacteria</taxon>
        <taxon>Pseudomonadati</taxon>
        <taxon>Pseudomonadota</taxon>
        <taxon>Alphaproteobacteria</taxon>
        <taxon>Hyphomicrobiales</taxon>
        <taxon>Rhizobiaceae</taxon>
        <taxon>Gellertiella</taxon>
    </lineage>
</organism>
<dbReference type="GO" id="GO:0005198">
    <property type="term" value="F:structural molecule activity"/>
    <property type="evidence" value="ECO:0007669"/>
    <property type="project" value="InterPro"/>
</dbReference>
<dbReference type="EMBL" id="JACIEZ010000002">
    <property type="protein sequence ID" value="MBB4064115.1"/>
    <property type="molecule type" value="Genomic_DNA"/>
</dbReference>
<dbReference type="GO" id="GO:0009425">
    <property type="term" value="C:bacterial-type flagellum basal body"/>
    <property type="evidence" value="ECO:0007669"/>
    <property type="project" value="UniProtKB-SubCell"/>
</dbReference>
<keyword evidence="3 4" id="KW-0975">Bacterial flagellum</keyword>
<comment type="similarity">
    <text evidence="2 4">Belongs to the FliE family.</text>
</comment>
<evidence type="ECO:0000256" key="2">
    <source>
        <dbReference type="ARBA" id="ARBA00009272"/>
    </source>
</evidence>